<dbReference type="OrthoDB" id="2323697at2"/>
<dbReference type="EMBL" id="CP031933">
    <property type="protein sequence ID" value="AYE38818.1"/>
    <property type="molecule type" value="Genomic_DNA"/>
</dbReference>
<dbReference type="Proteomes" id="UP000267208">
    <property type="component" value="Chromosome"/>
</dbReference>
<keyword evidence="2" id="KW-1185">Reference proteome</keyword>
<proteinExistence type="predicted"/>
<evidence type="ECO:0000313" key="1">
    <source>
        <dbReference type="EMBL" id="AYE38818.1"/>
    </source>
</evidence>
<reference evidence="2" key="1">
    <citation type="submission" date="2018-08" db="EMBL/GenBank/DDBJ databases">
        <title>Genome of Lactobacillus sp. HBUAS52074.</title>
        <authorList>
            <person name="Guo Z."/>
            <person name="Zhang Z.D."/>
        </authorList>
    </citation>
    <scope>NUCLEOTIDE SEQUENCE [LARGE SCALE GENOMIC DNA]</scope>
    <source>
        <strain evidence="2">HBUAS52074</strain>
    </source>
</reference>
<accession>A0A386PUI6</accession>
<protein>
    <recommendedName>
        <fullName evidence="3">Lipoprotein</fullName>
    </recommendedName>
</protein>
<gene>
    <name evidence="1" type="ORF">D1B17_09290</name>
</gene>
<organism evidence="1 2">
    <name type="scientific">Companilactobacillus zhachilii</name>
    <dbReference type="NCBI Taxonomy" id="2304606"/>
    <lineage>
        <taxon>Bacteria</taxon>
        <taxon>Bacillati</taxon>
        <taxon>Bacillota</taxon>
        <taxon>Bacilli</taxon>
        <taxon>Lactobacillales</taxon>
        <taxon>Lactobacillaceae</taxon>
        <taxon>Companilactobacillus</taxon>
    </lineage>
</organism>
<evidence type="ECO:0000313" key="2">
    <source>
        <dbReference type="Proteomes" id="UP000267208"/>
    </source>
</evidence>
<dbReference type="KEGG" id="lzh:D1B17_09290"/>
<dbReference type="AlphaFoldDB" id="A0A386PUI6"/>
<dbReference type="PROSITE" id="PS51257">
    <property type="entry name" value="PROKAR_LIPOPROTEIN"/>
    <property type="match status" value="1"/>
</dbReference>
<dbReference type="RefSeq" id="WP_120143047.1">
    <property type="nucleotide sequence ID" value="NZ_CP031933.2"/>
</dbReference>
<name>A0A386PUI6_9LACO</name>
<sequence length="256" mass="29011">MRKFLWIVLVLSIFLLVGCSSKNNQTKQQAQKPERTIQKNQKAWQKKKSAAVNVNQKDLTPFVATVPTGYHDEDMSLSRFKNGSQLVVQAQVVNLQADKPTLVTKTKATIYIKKVLAGNKNYQGKTIKTELSGGLTTAKFKYTSLEGEYIGKQFGFKNPQAKVYSDNPNSPLPKIGQTIIVGLNQFRPENDHDLKQHQANGLTTKNFYVVNNPDVTYWVESNGKYQLNNPAFLKNSIKKYHKLNGLSKYFNQHLKD</sequence>
<evidence type="ECO:0008006" key="3">
    <source>
        <dbReference type="Google" id="ProtNLM"/>
    </source>
</evidence>